<dbReference type="EC" id="3.4.23.36" evidence="9"/>
<feature type="active site" evidence="9">
    <location>
        <position position="125"/>
    </location>
</feature>
<sequence>MTDSSPGRRRGGRAAFWIAVVCAVAVVAVDQLTKLWAASALADGRTVDVIGSLIRFQLAYNTGAAFSSGPGFTWVFGIVSGVVAAAIVVYAWRVTSVAWAIGLGALLGGAISHFGDRLLRGYVIDFIDYVNWFIGNVADIAIVLSVVYLGILAVLKVPTGRSAGLPSDEAAPTEPRNGTR</sequence>
<dbReference type="EMBL" id="CP157390">
    <property type="protein sequence ID" value="XBM48330.1"/>
    <property type="molecule type" value="Genomic_DNA"/>
</dbReference>
<dbReference type="PANTHER" id="PTHR33695:SF1">
    <property type="entry name" value="LIPOPROTEIN SIGNAL PEPTIDASE"/>
    <property type="match status" value="1"/>
</dbReference>
<feature type="transmembrane region" description="Helical" evidence="9">
    <location>
        <begin position="97"/>
        <end position="114"/>
    </location>
</feature>
<dbReference type="InterPro" id="IPR001872">
    <property type="entry name" value="Peptidase_A8"/>
</dbReference>
<comment type="similarity">
    <text evidence="1 9 10">Belongs to the peptidase A8 family.</text>
</comment>
<dbReference type="NCBIfam" id="TIGR00077">
    <property type="entry name" value="lspA"/>
    <property type="match status" value="1"/>
</dbReference>
<proteinExistence type="inferred from homology"/>
<dbReference type="Pfam" id="PF01252">
    <property type="entry name" value="Peptidase_A8"/>
    <property type="match status" value="1"/>
</dbReference>
<dbReference type="GO" id="GO:0004190">
    <property type="term" value="F:aspartic-type endopeptidase activity"/>
    <property type="evidence" value="ECO:0007669"/>
    <property type="project" value="UniProtKB-UniRule"/>
</dbReference>
<gene>
    <name evidence="9 11" type="primary">lspA</name>
    <name evidence="11" type="ORF">AAME72_00380</name>
</gene>
<keyword evidence="2 9" id="KW-1003">Cell membrane</keyword>
<evidence type="ECO:0000256" key="1">
    <source>
        <dbReference type="ARBA" id="ARBA00006139"/>
    </source>
</evidence>
<feature type="transmembrane region" description="Helical" evidence="9">
    <location>
        <begin position="71"/>
        <end position="90"/>
    </location>
</feature>
<comment type="subcellular location">
    <subcellularLocation>
        <location evidence="9">Cell membrane</location>
        <topology evidence="9">Multi-pass membrane protein</topology>
    </subcellularLocation>
</comment>
<evidence type="ECO:0000256" key="5">
    <source>
        <dbReference type="ARBA" id="ARBA00022750"/>
    </source>
</evidence>
<evidence type="ECO:0000256" key="2">
    <source>
        <dbReference type="ARBA" id="ARBA00022475"/>
    </source>
</evidence>
<keyword evidence="6 9" id="KW-0378">Hydrolase</keyword>
<accession>A0AAU7GBU4</accession>
<comment type="catalytic activity">
    <reaction evidence="9">
        <text>Release of signal peptides from bacterial membrane prolipoproteins. Hydrolyzes -Xaa-Yaa-Zaa-|-(S,diacylglyceryl)Cys-, in which Xaa is hydrophobic (preferably Leu), and Yaa (Ala or Ser) and Zaa (Gly or Ala) have small, neutral side chains.</text>
        <dbReference type="EC" id="3.4.23.36"/>
    </reaction>
</comment>
<keyword evidence="4 9" id="KW-0812">Transmembrane</keyword>
<organism evidence="11">
    <name type="scientific">Leifsonia sp. NPDC080035</name>
    <dbReference type="NCBI Taxonomy" id="3143936"/>
    <lineage>
        <taxon>Bacteria</taxon>
        <taxon>Bacillati</taxon>
        <taxon>Actinomycetota</taxon>
        <taxon>Actinomycetes</taxon>
        <taxon>Micrococcales</taxon>
        <taxon>Microbacteriaceae</taxon>
        <taxon>Leifsonia</taxon>
    </lineage>
</organism>
<protein>
    <recommendedName>
        <fullName evidence="9">Lipoprotein signal peptidase</fullName>
        <ecNumber evidence="9">3.4.23.36</ecNumber>
    </recommendedName>
    <alternativeName>
        <fullName evidence="9">Prolipoprotein signal peptidase</fullName>
    </alternativeName>
    <alternativeName>
        <fullName evidence="9">Signal peptidase II</fullName>
        <shortName evidence="9">SPase II</shortName>
    </alternativeName>
</protein>
<keyword evidence="8 9" id="KW-0472">Membrane</keyword>
<feature type="active site" evidence="9">
    <location>
        <position position="139"/>
    </location>
</feature>
<name>A0AAU7GBU4_9MICO</name>
<keyword evidence="3 9" id="KW-0645">Protease</keyword>
<dbReference type="HAMAP" id="MF_00161">
    <property type="entry name" value="LspA"/>
    <property type="match status" value="1"/>
</dbReference>
<keyword evidence="5 9" id="KW-0064">Aspartyl protease</keyword>
<evidence type="ECO:0000256" key="8">
    <source>
        <dbReference type="ARBA" id="ARBA00023136"/>
    </source>
</evidence>
<evidence type="ECO:0000256" key="7">
    <source>
        <dbReference type="ARBA" id="ARBA00022989"/>
    </source>
</evidence>
<dbReference type="AlphaFoldDB" id="A0AAU7GBU4"/>
<evidence type="ECO:0000256" key="9">
    <source>
        <dbReference type="HAMAP-Rule" id="MF_00161"/>
    </source>
</evidence>
<comment type="function">
    <text evidence="9">This protein specifically catalyzes the removal of signal peptides from prolipoproteins.</text>
</comment>
<dbReference type="PRINTS" id="PR00781">
    <property type="entry name" value="LIPOSIGPTASE"/>
</dbReference>
<dbReference type="RefSeq" id="WP_348788281.1">
    <property type="nucleotide sequence ID" value="NZ_CP157390.1"/>
</dbReference>
<feature type="transmembrane region" description="Helical" evidence="9">
    <location>
        <begin position="134"/>
        <end position="155"/>
    </location>
</feature>
<evidence type="ECO:0000313" key="11">
    <source>
        <dbReference type="EMBL" id="XBM48330.1"/>
    </source>
</evidence>
<keyword evidence="7 9" id="KW-1133">Transmembrane helix</keyword>
<reference evidence="11" key="1">
    <citation type="submission" date="2024-05" db="EMBL/GenBank/DDBJ databases">
        <title>The Natural Products Discovery Center: Release of the First 8490 Sequenced Strains for Exploring Actinobacteria Biosynthetic Diversity.</title>
        <authorList>
            <person name="Kalkreuter E."/>
            <person name="Kautsar S.A."/>
            <person name="Yang D."/>
            <person name="Bader C.D."/>
            <person name="Teijaro C.N."/>
            <person name="Fluegel L."/>
            <person name="Davis C.M."/>
            <person name="Simpson J.R."/>
            <person name="Lauterbach L."/>
            <person name="Steele A.D."/>
            <person name="Gui C."/>
            <person name="Meng S."/>
            <person name="Li G."/>
            <person name="Viehrig K."/>
            <person name="Ye F."/>
            <person name="Su P."/>
            <person name="Kiefer A.F."/>
            <person name="Nichols A."/>
            <person name="Cepeda A.J."/>
            <person name="Yan W."/>
            <person name="Fan B."/>
            <person name="Jiang Y."/>
            <person name="Adhikari A."/>
            <person name="Zheng C.-J."/>
            <person name="Schuster L."/>
            <person name="Cowan T.M."/>
            <person name="Smanski M.J."/>
            <person name="Chevrette M.G."/>
            <person name="de Carvalho L.P.S."/>
            <person name="Shen B."/>
        </authorList>
    </citation>
    <scope>NUCLEOTIDE SEQUENCE</scope>
    <source>
        <strain evidence="11">NPDC080035</strain>
    </source>
</reference>
<dbReference type="PANTHER" id="PTHR33695">
    <property type="entry name" value="LIPOPROTEIN SIGNAL PEPTIDASE"/>
    <property type="match status" value="1"/>
</dbReference>
<dbReference type="GO" id="GO:0005886">
    <property type="term" value="C:plasma membrane"/>
    <property type="evidence" value="ECO:0007669"/>
    <property type="project" value="UniProtKB-SubCell"/>
</dbReference>
<feature type="transmembrane region" description="Helical" evidence="9">
    <location>
        <begin position="12"/>
        <end position="29"/>
    </location>
</feature>
<evidence type="ECO:0000256" key="4">
    <source>
        <dbReference type="ARBA" id="ARBA00022692"/>
    </source>
</evidence>
<comment type="pathway">
    <text evidence="9">Protein modification; lipoprotein biosynthesis (signal peptide cleavage).</text>
</comment>
<evidence type="ECO:0000256" key="10">
    <source>
        <dbReference type="RuleBase" id="RU004181"/>
    </source>
</evidence>
<evidence type="ECO:0000256" key="3">
    <source>
        <dbReference type="ARBA" id="ARBA00022670"/>
    </source>
</evidence>
<dbReference type="GO" id="GO:0006508">
    <property type="term" value="P:proteolysis"/>
    <property type="evidence" value="ECO:0007669"/>
    <property type="project" value="UniProtKB-KW"/>
</dbReference>
<evidence type="ECO:0000256" key="6">
    <source>
        <dbReference type="ARBA" id="ARBA00022801"/>
    </source>
</evidence>